<dbReference type="EMBL" id="MPUH01000180">
    <property type="protein sequence ID" value="OMJ87326.1"/>
    <property type="molecule type" value="Genomic_DNA"/>
</dbReference>
<evidence type="ECO:0000256" key="4">
    <source>
        <dbReference type="SAM" id="Coils"/>
    </source>
</evidence>
<evidence type="ECO:0000256" key="1">
    <source>
        <dbReference type="ARBA" id="ARBA00004300"/>
    </source>
</evidence>
<feature type="region of interest" description="Disordered" evidence="5">
    <location>
        <begin position="337"/>
        <end position="469"/>
    </location>
</feature>
<feature type="compositionally biased region" description="Basic and acidic residues" evidence="5">
    <location>
        <begin position="452"/>
        <end position="469"/>
    </location>
</feature>
<feature type="compositionally biased region" description="Acidic residues" evidence="5">
    <location>
        <begin position="893"/>
        <end position="924"/>
    </location>
</feature>
<dbReference type="GO" id="GO:0005813">
    <property type="term" value="C:centrosome"/>
    <property type="evidence" value="ECO:0007669"/>
    <property type="project" value="UniProtKB-SubCell"/>
</dbReference>
<feature type="compositionally biased region" description="Basic and acidic residues" evidence="5">
    <location>
        <begin position="633"/>
        <end position="643"/>
    </location>
</feature>
<keyword evidence="2" id="KW-0963">Cytoplasm</keyword>
<feature type="compositionally biased region" description="Basic and acidic residues" evidence="5">
    <location>
        <begin position="765"/>
        <end position="788"/>
    </location>
</feature>
<feature type="compositionally biased region" description="Acidic residues" evidence="5">
    <location>
        <begin position="749"/>
        <end position="764"/>
    </location>
</feature>
<feature type="region of interest" description="Disordered" evidence="5">
    <location>
        <begin position="811"/>
        <end position="857"/>
    </location>
</feature>
<feature type="domain" description="ALMS motif" evidence="6">
    <location>
        <begin position="981"/>
        <end position="1076"/>
    </location>
</feature>
<feature type="region of interest" description="Disordered" evidence="5">
    <location>
        <begin position="721"/>
        <end position="788"/>
    </location>
</feature>
<feature type="compositionally biased region" description="Basic and acidic residues" evidence="5">
    <location>
        <begin position="869"/>
        <end position="892"/>
    </location>
</feature>
<organism evidence="7 8">
    <name type="scientific">Stentor coeruleus</name>
    <dbReference type="NCBI Taxonomy" id="5963"/>
    <lineage>
        <taxon>Eukaryota</taxon>
        <taxon>Sar</taxon>
        <taxon>Alveolata</taxon>
        <taxon>Ciliophora</taxon>
        <taxon>Postciliodesmatophora</taxon>
        <taxon>Heterotrichea</taxon>
        <taxon>Heterotrichida</taxon>
        <taxon>Stentoridae</taxon>
        <taxon>Stentor</taxon>
    </lineage>
</organism>
<keyword evidence="8" id="KW-1185">Reference proteome</keyword>
<dbReference type="InterPro" id="IPR029299">
    <property type="entry name" value="ALMS_motif"/>
</dbReference>
<feature type="region of interest" description="Disordered" evidence="5">
    <location>
        <begin position="632"/>
        <end position="661"/>
    </location>
</feature>
<feature type="compositionally biased region" description="Basic and acidic residues" evidence="5">
    <location>
        <begin position="535"/>
        <end position="546"/>
    </location>
</feature>
<evidence type="ECO:0000313" key="7">
    <source>
        <dbReference type="EMBL" id="OMJ87326.1"/>
    </source>
</evidence>
<feature type="compositionally biased region" description="Basic and acidic residues" evidence="5">
    <location>
        <begin position="1021"/>
        <end position="1038"/>
    </location>
</feature>
<evidence type="ECO:0000313" key="8">
    <source>
        <dbReference type="Proteomes" id="UP000187209"/>
    </source>
</evidence>
<accession>A0A1R2CEE8</accession>
<dbReference type="Pfam" id="PF15309">
    <property type="entry name" value="ALMS_motif"/>
    <property type="match status" value="1"/>
</dbReference>
<feature type="region of interest" description="Disordered" evidence="5">
    <location>
        <begin position="960"/>
        <end position="1038"/>
    </location>
</feature>
<feature type="compositionally biased region" description="Basic and acidic residues" evidence="5">
    <location>
        <begin position="389"/>
        <end position="403"/>
    </location>
</feature>
<dbReference type="OrthoDB" id="308392at2759"/>
<feature type="compositionally biased region" description="Basic and acidic residues" evidence="5">
    <location>
        <begin position="813"/>
        <end position="835"/>
    </location>
</feature>
<dbReference type="AlphaFoldDB" id="A0A1R2CEE8"/>
<evidence type="ECO:0000256" key="2">
    <source>
        <dbReference type="ARBA" id="ARBA00022490"/>
    </source>
</evidence>
<evidence type="ECO:0000256" key="5">
    <source>
        <dbReference type="SAM" id="MobiDB-lite"/>
    </source>
</evidence>
<feature type="compositionally biased region" description="Basic and acidic residues" evidence="5">
    <location>
        <begin position="960"/>
        <end position="1013"/>
    </location>
</feature>
<evidence type="ECO:0000256" key="3">
    <source>
        <dbReference type="ARBA" id="ARBA00023212"/>
    </source>
</evidence>
<protein>
    <recommendedName>
        <fullName evidence="6">ALMS motif domain-containing protein</fullName>
    </recommendedName>
</protein>
<name>A0A1R2CEE8_9CILI</name>
<comment type="subcellular location">
    <subcellularLocation>
        <location evidence="1">Cytoplasm</location>
        <location evidence="1">Cytoskeleton</location>
        <location evidence="1">Microtubule organizing center</location>
        <location evidence="1">Centrosome</location>
    </subcellularLocation>
</comment>
<keyword evidence="3" id="KW-0206">Cytoskeleton</keyword>
<feature type="compositionally biased region" description="Basic and acidic residues" evidence="5">
    <location>
        <begin position="485"/>
        <end position="509"/>
    </location>
</feature>
<dbReference type="Proteomes" id="UP000187209">
    <property type="component" value="Unassembled WGS sequence"/>
</dbReference>
<comment type="caution">
    <text evidence="7">The sequence shown here is derived from an EMBL/GenBank/DDBJ whole genome shotgun (WGS) entry which is preliminary data.</text>
</comment>
<feature type="region of interest" description="Disordered" evidence="5">
    <location>
        <begin position="485"/>
        <end position="618"/>
    </location>
</feature>
<feature type="coiled-coil region" evidence="4">
    <location>
        <begin position="36"/>
        <end position="141"/>
    </location>
</feature>
<reference evidence="7 8" key="1">
    <citation type="submission" date="2016-11" db="EMBL/GenBank/DDBJ databases">
        <title>The macronuclear genome of Stentor coeruleus: a giant cell with tiny introns.</title>
        <authorList>
            <person name="Slabodnick M."/>
            <person name="Ruby J.G."/>
            <person name="Reiff S.B."/>
            <person name="Swart E.C."/>
            <person name="Gosai S."/>
            <person name="Prabakaran S."/>
            <person name="Witkowska E."/>
            <person name="Larue G.E."/>
            <person name="Fisher S."/>
            <person name="Freeman R.M."/>
            <person name="Gunawardena J."/>
            <person name="Chu W."/>
            <person name="Stover N.A."/>
            <person name="Gregory B.D."/>
            <person name="Nowacki M."/>
            <person name="Derisi J."/>
            <person name="Roy S.W."/>
            <person name="Marshall W.F."/>
            <person name="Sood P."/>
        </authorList>
    </citation>
    <scope>NUCLEOTIDE SEQUENCE [LARGE SCALE GENOMIC DNA]</scope>
    <source>
        <strain evidence="7">WM001</strain>
    </source>
</reference>
<gene>
    <name evidence="7" type="ORF">SteCoe_11014</name>
</gene>
<keyword evidence="4" id="KW-0175">Coiled coil</keyword>
<proteinExistence type="predicted"/>
<feature type="compositionally biased region" description="Basic residues" evidence="5">
    <location>
        <begin position="433"/>
        <end position="449"/>
    </location>
</feature>
<feature type="compositionally biased region" description="Basic and acidic residues" evidence="5">
    <location>
        <begin position="556"/>
        <end position="571"/>
    </location>
</feature>
<sequence length="1086" mass="127806">MLGSDAANRAKQQRILAVRKQEAMIARQSSQSYRGNKQSENQIQNLERVKNDKVKEIETLLKQKEHYLANLGKAQEAAQQERRVQEENMRARDQFLKEAEIKAKERGQAALRLQLELDQKRIDAENELKERKAEIIKHESEIAHDLAQKFREKQAIIDEQKRIEELENYIRPGGTVMYGKIDYSQTHFHNPIILKHDFEGRTAKENAEEETEQAILRFQEKEQTKIFHQQKAEERGENALLQVHVDRELAKLNRQLEKFRKADGDVKIKRGMNDNTLQNRCIVKETQDKFKKQLRLERMFEEMCIEANGNTEVKDESSEVVEDEKADAVKNVFEIPMPKIDTEGTNQSKLSEKGIKTGQYKTQEPRVNPQKEQTKQPKQKLLMQSEDNEEKKLKQTKSSKADFESQDLEYSVSSENSESSDHDVLPAKYNLKASRKGKKPKKHHKKLQKPNKSFEQKEKPENFHISDDDKFKQVLETEYQKHLQIKKDLESLKKYNPEPVSTEKKETHARTNAKYDPPSVLSSQISPKSPAFTKTYEEPHEDHFQVEADFPVKSQKKGDYYDYPSDYKNEYSVKPPSSSEKLNKTPGFAMKYPNIPEKSEDQSGNSISEEEDSGIKSNSFLEEMKLKYGLIQKSEKKPEKPIPEELSEEQSVSNSEKDVSENIFSQRTINLMKEIEEKYSLDKYKTQDNIEDYRFDMPFSKPQQKWEEARADSHVKSLEDYIGEYEEDSEKVSEEHESHKKIYEKSSEDESEENYHDEEEDKDQEDSLDKVPDSPVREVEDEKPRKRDFAYNIRKYQEKYLDSKEQAVGLVNKGKEKEKEKDKGFKPSFNNKKDEIYEENEENSKSEQEESDDEKYVVNNKFFDEIKNKYGFGEPKKEKGFNYKFDFEKKKDEEEEEEEDEEDEEENEEEEEDKHEIGESESDYSENSGLRPKIHSSKGELIDFNEDKGKSLADIFKERNKKAAEKLDKRDISIPKTSHKEKSKEELLEIRKEMMKGKAEKSKKEETQVEPKKLLNPALERLGKGEKPKISKKEMHDLTKKNYELLPEVKKRKEEERKKQEMLERLQKSKEFDKVINIQKRQEKKK</sequence>
<feature type="region of interest" description="Disordered" evidence="5">
    <location>
        <begin position="869"/>
        <end position="945"/>
    </location>
</feature>
<feature type="compositionally biased region" description="Basic and acidic residues" evidence="5">
    <location>
        <begin position="730"/>
        <end position="748"/>
    </location>
</feature>
<feature type="coiled-coil region" evidence="4">
    <location>
        <begin position="204"/>
        <end position="262"/>
    </location>
</feature>
<evidence type="ECO:0000259" key="6">
    <source>
        <dbReference type="Pfam" id="PF15309"/>
    </source>
</evidence>